<feature type="transmembrane region" description="Helical" evidence="1">
    <location>
        <begin position="356"/>
        <end position="380"/>
    </location>
</feature>
<feature type="transmembrane region" description="Helical" evidence="1">
    <location>
        <begin position="211"/>
        <end position="232"/>
    </location>
</feature>
<gene>
    <name evidence="3" type="ORF">B0H94_101253</name>
</gene>
<accession>A0A2P8HYP5</accession>
<keyword evidence="4" id="KW-1185">Reference proteome</keyword>
<feature type="transmembrane region" description="Helical" evidence="1">
    <location>
        <begin position="70"/>
        <end position="87"/>
    </location>
</feature>
<keyword evidence="1" id="KW-1133">Transmembrane helix</keyword>
<feature type="transmembrane region" description="Helical" evidence="1">
    <location>
        <begin position="330"/>
        <end position="350"/>
    </location>
</feature>
<dbReference type="InterPro" id="IPR007349">
    <property type="entry name" value="DUF418"/>
</dbReference>
<evidence type="ECO:0000259" key="2">
    <source>
        <dbReference type="Pfam" id="PF04235"/>
    </source>
</evidence>
<feature type="transmembrane region" description="Helical" evidence="1">
    <location>
        <begin position="150"/>
        <end position="174"/>
    </location>
</feature>
<evidence type="ECO:0000256" key="1">
    <source>
        <dbReference type="SAM" id="Phobius"/>
    </source>
</evidence>
<dbReference type="Proteomes" id="UP000242310">
    <property type="component" value="Unassembled WGS sequence"/>
</dbReference>
<keyword evidence="1" id="KW-0812">Transmembrane</keyword>
<dbReference type="Pfam" id="PF04235">
    <property type="entry name" value="DUF418"/>
    <property type="match status" value="1"/>
</dbReference>
<feature type="transmembrane region" description="Helical" evidence="1">
    <location>
        <begin position="99"/>
        <end position="117"/>
    </location>
</feature>
<feature type="transmembrane region" description="Helical" evidence="1">
    <location>
        <begin position="290"/>
        <end position="309"/>
    </location>
</feature>
<proteinExistence type="predicted"/>
<feature type="transmembrane region" description="Helical" evidence="1">
    <location>
        <begin position="123"/>
        <end position="138"/>
    </location>
</feature>
<dbReference type="AlphaFoldDB" id="A0A2P8HYP5"/>
<feature type="transmembrane region" description="Helical" evidence="1">
    <location>
        <begin position="252"/>
        <end position="270"/>
    </location>
</feature>
<dbReference type="RefSeq" id="WP_181315195.1">
    <property type="nucleotide sequence ID" value="NZ_PYAV01000001.1"/>
</dbReference>
<dbReference type="PANTHER" id="PTHR30590">
    <property type="entry name" value="INNER MEMBRANE PROTEIN"/>
    <property type="match status" value="1"/>
</dbReference>
<dbReference type="PANTHER" id="PTHR30590:SF2">
    <property type="entry name" value="INNER MEMBRANE PROTEIN"/>
    <property type="match status" value="1"/>
</dbReference>
<reference evidence="3 4" key="1">
    <citation type="submission" date="2018-03" db="EMBL/GenBank/DDBJ databases">
        <title>Genomic Encyclopedia of Type Strains, Phase III (KMG-III): the genomes of soil and plant-associated and newly described type strains.</title>
        <authorList>
            <person name="Whitman W."/>
        </authorList>
    </citation>
    <scope>NUCLEOTIDE SEQUENCE [LARGE SCALE GENOMIC DNA]</scope>
    <source>
        <strain evidence="3 4">CGMCC 1.07653</strain>
    </source>
</reference>
<dbReference type="InterPro" id="IPR052529">
    <property type="entry name" value="Bact_Transport_Assoc"/>
</dbReference>
<protein>
    <recommendedName>
        <fullName evidence="2">DUF418 domain-containing protein</fullName>
    </recommendedName>
</protein>
<keyword evidence="1" id="KW-0472">Membrane</keyword>
<evidence type="ECO:0000313" key="3">
    <source>
        <dbReference type="EMBL" id="PSL51339.1"/>
    </source>
</evidence>
<name>A0A2P8HYP5_9BACI</name>
<dbReference type="EMBL" id="PYAV01000001">
    <property type="protein sequence ID" value="PSL51339.1"/>
    <property type="molecule type" value="Genomic_DNA"/>
</dbReference>
<organism evidence="3 4">
    <name type="scientific">Salsuginibacillus halophilus</name>
    <dbReference type="NCBI Taxonomy" id="517424"/>
    <lineage>
        <taxon>Bacteria</taxon>
        <taxon>Bacillati</taxon>
        <taxon>Bacillota</taxon>
        <taxon>Bacilli</taxon>
        <taxon>Bacillales</taxon>
        <taxon>Bacillaceae</taxon>
        <taxon>Salsuginibacillus</taxon>
    </lineage>
</organism>
<feature type="domain" description="DUF418" evidence="2">
    <location>
        <begin position="233"/>
        <end position="396"/>
    </location>
</feature>
<evidence type="ECO:0000313" key="4">
    <source>
        <dbReference type="Proteomes" id="UP000242310"/>
    </source>
</evidence>
<feature type="transmembrane region" description="Helical" evidence="1">
    <location>
        <begin position="21"/>
        <end position="41"/>
    </location>
</feature>
<comment type="caution">
    <text evidence="3">The sequence shown here is derived from an EMBL/GenBank/DDBJ whole genome shotgun (WGS) entry which is preliminary data.</text>
</comment>
<sequence length="408" mass="46319">MKTSSLSPVGERVEFLDIVRGFALLGIFLVNIQLFSSPKFYTEGTNIELWEHPIDQWVEAAIALFADGKFYTMFSILFGIGFFMFLSKGGVIDSNRLPLFKRRLLGLLMIGFIHLVFIWSGDILFNYALSGFLLLLFFRASKRTLLRWGVVFYFGAIALMSVFMMLAEVVNVYFPEQSDVVKTLFLEAEQVYQTGSYTEILMFRVFEELPFVAANYLLAVPMVLGLFMIGFYAAKQGLISPDEAGRQQLKSIWSAALIVGVITAALEQLLQGEQSLIHPVFDAGLKEFSGGIAGLSLCLFYMTSTYFLLNMKGRSLLRPLRHVGQMALTNYMMQSIIATSIFYGYGFGWFGHTHLITAVGLVCVIFLGQIVFSKVWLLYFNFGPLEWLWRFFTYKKRPVFRRCKSSSG</sequence>